<evidence type="ECO:0000313" key="9">
    <source>
        <dbReference type="EMBL" id="RLU16952.1"/>
    </source>
</evidence>
<evidence type="ECO:0000256" key="6">
    <source>
        <dbReference type="ARBA" id="ARBA00022989"/>
    </source>
</evidence>
<comment type="similarity">
    <text evidence="2">Belongs to the TMEM208 family.</text>
</comment>
<dbReference type="OrthoDB" id="10012212at2759"/>
<keyword evidence="6 8" id="KW-1133">Transmembrane helix</keyword>
<dbReference type="PANTHER" id="PTHR13505">
    <property type="entry name" value="TRANSMEMBRANE PROTEIN 208"/>
    <property type="match status" value="1"/>
</dbReference>
<organism evidence="9">
    <name type="scientific">Ooceraea biroi</name>
    <name type="common">Clonal raider ant</name>
    <name type="synonym">Cerapachys biroi</name>
    <dbReference type="NCBI Taxonomy" id="2015173"/>
    <lineage>
        <taxon>Eukaryota</taxon>
        <taxon>Metazoa</taxon>
        <taxon>Ecdysozoa</taxon>
        <taxon>Arthropoda</taxon>
        <taxon>Hexapoda</taxon>
        <taxon>Insecta</taxon>
        <taxon>Pterygota</taxon>
        <taxon>Neoptera</taxon>
        <taxon>Endopterygota</taxon>
        <taxon>Hymenoptera</taxon>
        <taxon>Apocrita</taxon>
        <taxon>Aculeata</taxon>
        <taxon>Formicoidea</taxon>
        <taxon>Formicidae</taxon>
        <taxon>Dorylinae</taxon>
        <taxon>Ooceraea</taxon>
    </lineage>
</organism>
<dbReference type="Pfam" id="PF05620">
    <property type="entry name" value="TMEM208_SND2"/>
    <property type="match status" value="1"/>
</dbReference>
<name>A0A3L8D9X8_OOCBI</name>
<proteinExistence type="inferred from homology"/>
<evidence type="ECO:0000256" key="3">
    <source>
        <dbReference type="ARBA" id="ARBA00015033"/>
    </source>
</evidence>
<dbReference type="GO" id="GO:0006624">
    <property type="term" value="P:vacuolar protein processing"/>
    <property type="evidence" value="ECO:0007669"/>
    <property type="project" value="TreeGrafter"/>
</dbReference>
<dbReference type="GO" id="GO:0005789">
    <property type="term" value="C:endoplasmic reticulum membrane"/>
    <property type="evidence" value="ECO:0007669"/>
    <property type="project" value="UniProtKB-SubCell"/>
</dbReference>
<feature type="transmembrane region" description="Helical" evidence="8">
    <location>
        <begin position="64"/>
        <end position="90"/>
    </location>
</feature>
<dbReference type="EMBL" id="QOIP01000011">
    <property type="protein sequence ID" value="RLU16952.1"/>
    <property type="molecule type" value="Genomic_DNA"/>
</dbReference>
<accession>A0A3L8D9X8</accession>
<evidence type="ECO:0000256" key="8">
    <source>
        <dbReference type="SAM" id="Phobius"/>
    </source>
</evidence>
<keyword evidence="5" id="KW-0256">Endoplasmic reticulum</keyword>
<keyword evidence="4 8" id="KW-0812">Transmembrane</keyword>
<keyword evidence="7 8" id="KW-0472">Membrane</keyword>
<evidence type="ECO:0000256" key="1">
    <source>
        <dbReference type="ARBA" id="ARBA00004477"/>
    </source>
</evidence>
<reference evidence="9" key="2">
    <citation type="submission" date="2018-07" db="EMBL/GenBank/DDBJ databases">
        <authorList>
            <person name="Mckenzie S.K."/>
            <person name="Kronauer D.J.C."/>
        </authorList>
    </citation>
    <scope>NUCLEOTIDE SEQUENCE</scope>
    <source>
        <strain evidence="9">Clonal line C1</strain>
    </source>
</reference>
<comment type="subcellular location">
    <subcellularLocation>
        <location evidence="1">Endoplasmic reticulum membrane</location>
        <topology evidence="1">Multi-pass membrane protein</topology>
    </subcellularLocation>
</comment>
<comment type="caution">
    <text evidence="9">The sequence shown here is derived from an EMBL/GenBank/DDBJ whole genome shotgun (WGS) entry which is preliminary data.</text>
</comment>
<evidence type="ECO:0000256" key="5">
    <source>
        <dbReference type="ARBA" id="ARBA00022824"/>
    </source>
</evidence>
<protein>
    <recommendedName>
        <fullName evidence="3">Transmembrane protein 208</fullName>
    </recommendedName>
</protein>
<dbReference type="InterPro" id="IPR008506">
    <property type="entry name" value="SND2/TMEM208"/>
</dbReference>
<evidence type="ECO:0000256" key="4">
    <source>
        <dbReference type="ARBA" id="ARBA00022692"/>
    </source>
</evidence>
<evidence type="ECO:0000256" key="7">
    <source>
        <dbReference type="ARBA" id="ARBA00023136"/>
    </source>
</evidence>
<gene>
    <name evidence="9" type="ORF">DMN91_011021</name>
</gene>
<evidence type="ECO:0000256" key="2">
    <source>
        <dbReference type="ARBA" id="ARBA00009950"/>
    </source>
</evidence>
<sequence>MNSSYKYLIYSQFMNYSRVRNIAGRQVDQTKKGKTLTKGAKQIKEENASTLSFYTNMALGATGIYFVAMMVLFEFTMLTITLTAFSAIVYTGSVQFMSYMARATYSESGQLLDSGVDLNMEGGIAEHVKDLIILTSGVQILSLISNYFWLLWLLVPLRGGWMLWKQILAPWFFAQPEEQPEISEKKQRKLEKKMARRH</sequence>
<feature type="transmembrane region" description="Helical" evidence="8">
    <location>
        <begin position="131"/>
        <end position="155"/>
    </location>
</feature>
<dbReference type="Proteomes" id="UP000279307">
    <property type="component" value="Chromosome 11"/>
</dbReference>
<reference evidence="9" key="1">
    <citation type="journal article" date="2018" name="Genome Res.">
        <title>The genomic architecture and molecular evolution of ant odorant receptors.</title>
        <authorList>
            <person name="McKenzie S.K."/>
            <person name="Kronauer D.J.C."/>
        </authorList>
    </citation>
    <scope>NUCLEOTIDE SEQUENCE [LARGE SCALE GENOMIC DNA]</scope>
    <source>
        <strain evidence="9">Clonal line C1</strain>
    </source>
</reference>
<dbReference type="PANTHER" id="PTHR13505:SF7">
    <property type="entry name" value="TRANSMEMBRANE PROTEIN 208"/>
    <property type="match status" value="1"/>
</dbReference>
<dbReference type="GO" id="GO:0005773">
    <property type="term" value="C:vacuole"/>
    <property type="evidence" value="ECO:0007669"/>
    <property type="project" value="GOC"/>
</dbReference>
<dbReference type="AlphaFoldDB" id="A0A3L8D9X8"/>